<dbReference type="InterPro" id="IPR010559">
    <property type="entry name" value="Sig_transdc_His_kin_internal"/>
</dbReference>
<dbReference type="Pfam" id="PF02518">
    <property type="entry name" value="HATPase_c"/>
    <property type="match status" value="1"/>
</dbReference>
<keyword evidence="5" id="KW-0812">Transmembrane</keyword>
<proteinExistence type="predicted"/>
<evidence type="ECO:0000256" key="5">
    <source>
        <dbReference type="SAM" id="Phobius"/>
    </source>
</evidence>
<accession>A0ABR7EJB4</accession>
<dbReference type="EMBL" id="JACOON010000006">
    <property type="protein sequence ID" value="MBC5649104.1"/>
    <property type="molecule type" value="Genomic_DNA"/>
</dbReference>
<dbReference type="PANTHER" id="PTHR34220">
    <property type="entry name" value="SENSOR HISTIDINE KINASE YPDA"/>
    <property type="match status" value="1"/>
</dbReference>
<keyword evidence="5" id="KW-1133">Transmembrane helix</keyword>
<keyword evidence="8" id="KW-1185">Reference proteome</keyword>
<evidence type="ECO:0000256" key="4">
    <source>
        <dbReference type="ARBA" id="ARBA00022777"/>
    </source>
</evidence>
<keyword evidence="2" id="KW-0597">Phosphoprotein</keyword>
<evidence type="ECO:0000259" key="6">
    <source>
        <dbReference type="PROSITE" id="PS50885"/>
    </source>
</evidence>
<evidence type="ECO:0000313" key="8">
    <source>
        <dbReference type="Proteomes" id="UP000606889"/>
    </source>
</evidence>
<dbReference type="Gene3D" id="3.30.565.10">
    <property type="entry name" value="Histidine kinase-like ATPase, C-terminal domain"/>
    <property type="match status" value="1"/>
</dbReference>
<dbReference type="InterPro" id="IPR003594">
    <property type="entry name" value="HATPase_dom"/>
</dbReference>
<dbReference type="SMART" id="SM00387">
    <property type="entry name" value="HATPase_c"/>
    <property type="match status" value="1"/>
</dbReference>
<sequence length="493" mass="55593">MKKIPSLKNRLYSFILLIIVLFSAISLILFATMLNTNSNYNYILNGLFEYTDLSHQINQAYLEFDNYVQSGSSENYTKYLAHMDSVRASAASIRQNASNEDMYYSAVGLSELIDSYAAQNTEIHSRLNTVSFNQIYPLFTESRTIYSYITTRLTASMRDQSLLSNAAFLELAQNTGTTILLVVICLIALFLFILLFSLHITRDISSPVERIVDYARGISRGNFETEDVTITNLLEMQVLGDTLNHLKHKVNGMIVDLKDQSELELKLQESEMHNLKMANDLKNTEIQILQAQINPHFLFNTLNSISRLALGSGNSDIVDLIEALSRMLRYNLNKIDRPITLREELDNLKNYIYIQQVRFKGKLQVDYHISSAHLDLSVPCLILQPLVENSILHGLEPYNYEGEIIIDIRDQDNATFVSIRDSGVGIPEEKLQSLLTPGAAGNTPASPHHSIGYHNVAGRLEAFFGTDHCISISSAEGAGTTVVIRLEHRKEDR</sequence>
<dbReference type="Proteomes" id="UP000606889">
    <property type="component" value="Unassembled WGS sequence"/>
</dbReference>
<evidence type="ECO:0000256" key="1">
    <source>
        <dbReference type="ARBA" id="ARBA00004370"/>
    </source>
</evidence>
<dbReference type="InterPro" id="IPR003660">
    <property type="entry name" value="HAMP_dom"/>
</dbReference>
<dbReference type="Pfam" id="PF06580">
    <property type="entry name" value="His_kinase"/>
    <property type="match status" value="1"/>
</dbReference>
<keyword evidence="3" id="KW-0808">Transferase</keyword>
<keyword evidence="4 7" id="KW-0418">Kinase</keyword>
<protein>
    <submittedName>
        <fullName evidence="7">Histidine kinase</fullName>
    </submittedName>
</protein>
<dbReference type="GO" id="GO:0016301">
    <property type="term" value="F:kinase activity"/>
    <property type="evidence" value="ECO:0007669"/>
    <property type="project" value="UniProtKB-KW"/>
</dbReference>
<dbReference type="PROSITE" id="PS50885">
    <property type="entry name" value="HAMP"/>
    <property type="match status" value="1"/>
</dbReference>
<reference evidence="7 8" key="1">
    <citation type="submission" date="2020-08" db="EMBL/GenBank/DDBJ databases">
        <title>Genome public.</title>
        <authorList>
            <person name="Liu C."/>
            <person name="Sun Q."/>
        </authorList>
    </citation>
    <scope>NUCLEOTIDE SEQUENCE [LARGE SCALE GENOMIC DNA]</scope>
    <source>
        <strain evidence="7 8">NSJ-35</strain>
    </source>
</reference>
<feature type="transmembrane region" description="Helical" evidence="5">
    <location>
        <begin position="179"/>
        <end position="200"/>
    </location>
</feature>
<gene>
    <name evidence="7" type="ORF">H8S18_12210</name>
</gene>
<evidence type="ECO:0000256" key="3">
    <source>
        <dbReference type="ARBA" id="ARBA00022679"/>
    </source>
</evidence>
<evidence type="ECO:0000313" key="7">
    <source>
        <dbReference type="EMBL" id="MBC5649104.1"/>
    </source>
</evidence>
<organism evidence="7 8">
    <name type="scientific">Christensenella tenuis</name>
    <dbReference type="NCBI Taxonomy" id="2763033"/>
    <lineage>
        <taxon>Bacteria</taxon>
        <taxon>Bacillati</taxon>
        <taxon>Bacillota</taxon>
        <taxon>Clostridia</taxon>
        <taxon>Christensenellales</taxon>
        <taxon>Christensenellaceae</taxon>
        <taxon>Christensenella</taxon>
    </lineage>
</organism>
<comment type="caution">
    <text evidence="7">The sequence shown here is derived from an EMBL/GenBank/DDBJ whole genome shotgun (WGS) entry which is preliminary data.</text>
</comment>
<dbReference type="PANTHER" id="PTHR34220:SF7">
    <property type="entry name" value="SENSOR HISTIDINE KINASE YPDA"/>
    <property type="match status" value="1"/>
</dbReference>
<keyword evidence="5" id="KW-0472">Membrane</keyword>
<name>A0ABR7EJB4_9FIRM</name>
<dbReference type="SUPFAM" id="SSF55874">
    <property type="entry name" value="ATPase domain of HSP90 chaperone/DNA topoisomerase II/histidine kinase"/>
    <property type="match status" value="1"/>
</dbReference>
<feature type="transmembrane region" description="Helical" evidence="5">
    <location>
        <begin position="12"/>
        <end position="34"/>
    </location>
</feature>
<dbReference type="InterPro" id="IPR050640">
    <property type="entry name" value="Bact_2-comp_sensor_kinase"/>
</dbReference>
<dbReference type="RefSeq" id="WP_186858544.1">
    <property type="nucleotide sequence ID" value="NZ_JACOON010000006.1"/>
</dbReference>
<dbReference type="Gene3D" id="6.10.340.10">
    <property type="match status" value="1"/>
</dbReference>
<feature type="domain" description="HAMP" evidence="6">
    <location>
        <begin position="202"/>
        <end position="255"/>
    </location>
</feature>
<dbReference type="InterPro" id="IPR036890">
    <property type="entry name" value="HATPase_C_sf"/>
</dbReference>
<comment type="subcellular location">
    <subcellularLocation>
        <location evidence="1">Membrane</location>
    </subcellularLocation>
</comment>
<evidence type="ECO:0000256" key="2">
    <source>
        <dbReference type="ARBA" id="ARBA00022553"/>
    </source>
</evidence>